<dbReference type="EMBL" id="CCSD01000056">
    <property type="protein sequence ID" value="CDZ88943.1"/>
    <property type="molecule type" value="Genomic_DNA"/>
</dbReference>
<gene>
    <name evidence="1" type="ORF">RHRU231_450110</name>
</gene>
<name>A0A098BJS1_9NOCA</name>
<organism evidence="1 2">
    <name type="scientific">Rhodococcus ruber</name>
    <dbReference type="NCBI Taxonomy" id="1830"/>
    <lineage>
        <taxon>Bacteria</taxon>
        <taxon>Bacillati</taxon>
        <taxon>Actinomycetota</taxon>
        <taxon>Actinomycetes</taxon>
        <taxon>Mycobacteriales</taxon>
        <taxon>Nocardiaceae</taxon>
        <taxon>Rhodococcus</taxon>
    </lineage>
</organism>
<protein>
    <submittedName>
        <fullName evidence="1">Uncharacterized protein</fullName>
    </submittedName>
</protein>
<accession>A0A098BJS1</accession>
<proteinExistence type="predicted"/>
<evidence type="ECO:0000313" key="2">
    <source>
        <dbReference type="Proteomes" id="UP000042997"/>
    </source>
</evidence>
<dbReference type="AlphaFoldDB" id="A0A098BJS1"/>
<sequence length="161" mass="18389">MPTSAAVDIATKVLIKARMIDYRMRLGSTDEENAAQIVAWAEVFDGEPVWPREALDAVAAHYKKSNAFQIMPGDVLDYCKRQPVTSSPEHVSWFLDRWAQHPWSTAIEELVGKPIPGLEPDSNDVRDKPRLIEQRRAFIDKHRGYFIEQIMANADRKAIEQ</sequence>
<dbReference type="Proteomes" id="UP000042997">
    <property type="component" value="Unassembled WGS sequence"/>
</dbReference>
<reference evidence="1 2" key="1">
    <citation type="journal article" date="2014" name="Genome Announc.">
        <title>Draft Genome Sequence of Propane- and Butane-Oxidizing Actinobacterium Rhodococcus ruber IEGM 231.</title>
        <authorList>
            <person name="Ivshina I.B."/>
            <person name="Kuyukina M.S."/>
            <person name="Krivoruchko A.V."/>
            <person name="Barbe V."/>
            <person name="Fischer C."/>
        </authorList>
    </citation>
    <scope>NUCLEOTIDE SEQUENCE [LARGE SCALE GENOMIC DNA]</scope>
</reference>
<evidence type="ECO:0000313" key="1">
    <source>
        <dbReference type="EMBL" id="CDZ88943.1"/>
    </source>
</evidence>